<gene>
    <name evidence="2" type="ORF">SAMN06265219_106164</name>
</gene>
<proteinExistence type="predicted"/>
<dbReference type="EMBL" id="FXTP01000006">
    <property type="protein sequence ID" value="SMO63774.1"/>
    <property type="molecule type" value="Genomic_DNA"/>
</dbReference>
<dbReference type="SUPFAM" id="SSF56935">
    <property type="entry name" value="Porins"/>
    <property type="match status" value="1"/>
</dbReference>
<evidence type="ECO:0000313" key="3">
    <source>
        <dbReference type="Proteomes" id="UP000317557"/>
    </source>
</evidence>
<organism evidence="2 3">
    <name type="scientific">Gracilimonas mengyeensis</name>
    <dbReference type="NCBI Taxonomy" id="1302730"/>
    <lineage>
        <taxon>Bacteria</taxon>
        <taxon>Pseudomonadati</taxon>
        <taxon>Balneolota</taxon>
        <taxon>Balneolia</taxon>
        <taxon>Balneolales</taxon>
        <taxon>Balneolaceae</taxon>
        <taxon>Gracilimonas</taxon>
    </lineage>
</organism>
<keyword evidence="1" id="KW-0732">Signal</keyword>
<feature type="chain" id="PRO_5022202140" description="Long-chain fatty acid transport protein" evidence="1">
    <location>
        <begin position="27"/>
        <end position="437"/>
    </location>
</feature>
<dbReference type="RefSeq" id="WP_142454188.1">
    <property type="nucleotide sequence ID" value="NZ_FXTP01000006.1"/>
</dbReference>
<dbReference type="AlphaFoldDB" id="A0A521CWF3"/>
<reference evidence="2 3" key="1">
    <citation type="submission" date="2017-05" db="EMBL/GenBank/DDBJ databases">
        <authorList>
            <person name="Varghese N."/>
            <person name="Submissions S."/>
        </authorList>
    </citation>
    <scope>NUCLEOTIDE SEQUENCE [LARGE SCALE GENOMIC DNA]</scope>
    <source>
        <strain evidence="2 3">DSM 21985</strain>
    </source>
</reference>
<dbReference type="OrthoDB" id="1523839at2"/>
<name>A0A521CWF3_9BACT</name>
<dbReference type="Gene3D" id="2.40.160.60">
    <property type="entry name" value="Outer membrane protein transport protein (OMPP1/FadL/TodX)"/>
    <property type="match status" value="1"/>
</dbReference>
<accession>A0A521CWF3</accession>
<protein>
    <recommendedName>
        <fullName evidence="4">Long-chain fatty acid transport protein</fullName>
    </recommendedName>
</protein>
<feature type="signal peptide" evidence="1">
    <location>
        <begin position="1"/>
        <end position="26"/>
    </location>
</feature>
<keyword evidence="3" id="KW-1185">Reference proteome</keyword>
<sequence>MKRLRALLFLTVFTVASLLGTTMLHAQTEEASKSNSGSFYSLFGVGYPSQSNNARELGLSIIGVSLDNTQSNTLQNPALWGNNSFTTASSGFHLSRYESEDPFTSSTNANLGANYFQFTFPVLRQKLGISASMYSVTRSNYRYFQSDSLASPNSDYINYVSDLRGDGGINKLEIGFGWKINRNFSIGYAPSFAFISQNNSEDVYFDRSAYGTSSLNSSITGGTFSQRFGALASFSKIASERDRMSIGASVNLPFTIDAQREVTSSKIVNQVEQDVAVSEKESGDIKFPVEINAGLTYYPSSLVNISLEGQFQQWSEYESDFDTDNASIMMTDRQKLGLGVEYHPYRSSSSSFFSNFRYSLGSSFDSGHLTIENEDISTLWLSAGLGLVSGRSRSTVDISARYGIRGTTTNNLISERIWSLNLSVNLSELMFFRPKFN</sequence>
<evidence type="ECO:0000313" key="2">
    <source>
        <dbReference type="EMBL" id="SMO63774.1"/>
    </source>
</evidence>
<evidence type="ECO:0000256" key="1">
    <source>
        <dbReference type="SAM" id="SignalP"/>
    </source>
</evidence>
<evidence type="ECO:0008006" key="4">
    <source>
        <dbReference type="Google" id="ProtNLM"/>
    </source>
</evidence>
<dbReference type="Proteomes" id="UP000317557">
    <property type="component" value="Unassembled WGS sequence"/>
</dbReference>